<accession>A0AAN8GRS1</accession>
<comment type="caution">
    <text evidence="2">The sequence shown here is derived from an EMBL/GenBank/DDBJ whole genome shotgun (WGS) entry which is preliminary data.</text>
</comment>
<reference evidence="2 3" key="1">
    <citation type="journal article" date="2023" name="Mol. Biol. Evol.">
        <title>Genomics of Secondarily Temperate Adaptation in the Only Non-Antarctic Icefish.</title>
        <authorList>
            <person name="Rivera-Colon A.G."/>
            <person name="Rayamajhi N."/>
            <person name="Minhas B.F."/>
            <person name="Madrigal G."/>
            <person name="Bilyk K.T."/>
            <person name="Yoon V."/>
            <person name="Hune M."/>
            <person name="Gregory S."/>
            <person name="Cheng C.H.C."/>
            <person name="Catchen J.M."/>
        </authorList>
    </citation>
    <scope>NUCLEOTIDE SEQUENCE [LARGE SCALE GENOMIC DNA]</scope>
    <source>
        <strain evidence="2">JC2023a</strain>
    </source>
</reference>
<dbReference type="AlphaFoldDB" id="A0AAN8GRS1"/>
<evidence type="ECO:0000313" key="3">
    <source>
        <dbReference type="Proteomes" id="UP001335648"/>
    </source>
</evidence>
<name>A0AAN8GRS1_9TELE</name>
<feature type="compositionally biased region" description="Low complexity" evidence="1">
    <location>
        <begin position="167"/>
        <end position="176"/>
    </location>
</feature>
<proteinExistence type="predicted"/>
<feature type="compositionally biased region" description="Polar residues" evidence="1">
    <location>
        <begin position="106"/>
        <end position="117"/>
    </location>
</feature>
<dbReference type="EMBL" id="JAULUE010002058">
    <property type="protein sequence ID" value="KAK5887602.1"/>
    <property type="molecule type" value="Genomic_DNA"/>
</dbReference>
<feature type="region of interest" description="Disordered" evidence="1">
    <location>
        <begin position="167"/>
        <end position="219"/>
    </location>
</feature>
<dbReference type="Proteomes" id="UP001335648">
    <property type="component" value="Unassembled WGS sequence"/>
</dbReference>
<feature type="compositionally biased region" description="Polar residues" evidence="1">
    <location>
        <begin position="54"/>
        <end position="75"/>
    </location>
</feature>
<feature type="compositionally biased region" description="Basic and acidic residues" evidence="1">
    <location>
        <begin position="92"/>
        <end position="102"/>
    </location>
</feature>
<gene>
    <name evidence="2" type="ORF">CesoFtcFv8_016193</name>
</gene>
<sequence>MREITRKVLRYQSSRDSDTPLRSERAQDTPDTPSTLSTLSTPSTPQPRSRDFFFSNNDDSGSPWTILSPFTNSQRNARHRHLRRLSSTPSGKDVDEVWEMDKGSFLATSSEPDTLTSPPEGPASLPECPSLRAVSQAPIHRSVSMDGTTRSPASGFQLGEFILRSISPRSYSSGSRTEYSRDGGARVSSLLGRKAGNHVEDQGGPLGAPLLLQAHRRQK</sequence>
<evidence type="ECO:0000256" key="1">
    <source>
        <dbReference type="SAM" id="MobiDB-lite"/>
    </source>
</evidence>
<feature type="compositionally biased region" description="Basic and acidic residues" evidence="1">
    <location>
        <begin position="13"/>
        <end position="28"/>
    </location>
</feature>
<keyword evidence="3" id="KW-1185">Reference proteome</keyword>
<evidence type="ECO:0000313" key="2">
    <source>
        <dbReference type="EMBL" id="KAK5887602.1"/>
    </source>
</evidence>
<feature type="compositionally biased region" description="Low complexity" evidence="1">
    <location>
        <begin position="29"/>
        <end position="47"/>
    </location>
</feature>
<protein>
    <submittedName>
        <fullName evidence="2">Uncharacterized protein</fullName>
    </submittedName>
</protein>
<organism evidence="2 3">
    <name type="scientific">Champsocephalus esox</name>
    <name type="common">pike icefish</name>
    <dbReference type="NCBI Taxonomy" id="159716"/>
    <lineage>
        <taxon>Eukaryota</taxon>
        <taxon>Metazoa</taxon>
        <taxon>Chordata</taxon>
        <taxon>Craniata</taxon>
        <taxon>Vertebrata</taxon>
        <taxon>Euteleostomi</taxon>
        <taxon>Actinopterygii</taxon>
        <taxon>Neopterygii</taxon>
        <taxon>Teleostei</taxon>
        <taxon>Neoteleostei</taxon>
        <taxon>Acanthomorphata</taxon>
        <taxon>Eupercaria</taxon>
        <taxon>Perciformes</taxon>
        <taxon>Notothenioidei</taxon>
        <taxon>Channichthyidae</taxon>
        <taxon>Champsocephalus</taxon>
    </lineage>
</organism>
<feature type="region of interest" description="Disordered" evidence="1">
    <location>
        <begin position="1"/>
        <end position="128"/>
    </location>
</feature>